<dbReference type="InterPro" id="IPR001932">
    <property type="entry name" value="PPM-type_phosphatase-like_dom"/>
</dbReference>
<evidence type="ECO:0000259" key="2">
    <source>
        <dbReference type="PROSITE" id="PS50937"/>
    </source>
</evidence>
<dbReference type="PROSITE" id="PS00552">
    <property type="entry name" value="HTH_MERR_1"/>
    <property type="match status" value="1"/>
</dbReference>
<dbReference type="RefSeq" id="WP_190041561.1">
    <property type="nucleotide sequence ID" value="NZ_BNBE01000001.1"/>
</dbReference>
<feature type="domain" description="PPM-type phosphatase" evidence="3">
    <location>
        <begin position="159"/>
        <end position="384"/>
    </location>
</feature>
<dbReference type="InterPro" id="IPR036457">
    <property type="entry name" value="PPM-type-like_dom_sf"/>
</dbReference>
<dbReference type="InterPro" id="IPR000551">
    <property type="entry name" value="MerR-type_HTH_dom"/>
</dbReference>
<dbReference type="Gene3D" id="1.10.1660.10">
    <property type="match status" value="1"/>
</dbReference>
<dbReference type="GO" id="GO:0003700">
    <property type="term" value="F:DNA-binding transcription factor activity"/>
    <property type="evidence" value="ECO:0007669"/>
    <property type="project" value="InterPro"/>
</dbReference>
<dbReference type="SMART" id="SM00422">
    <property type="entry name" value="HTH_MERR"/>
    <property type="match status" value="1"/>
</dbReference>
<protein>
    <recommendedName>
        <fullName evidence="6">MerR family transcriptional regulator</fullName>
    </recommendedName>
</protein>
<dbReference type="Proteomes" id="UP000632849">
    <property type="component" value="Unassembled WGS sequence"/>
</dbReference>
<dbReference type="Gene3D" id="3.60.40.10">
    <property type="entry name" value="PPM-type phosphatase domain"/>
    <property type="match status" value="1"/>
</dbReference>
<dbReference type="SMART" id="SM00331">
    <property type="entry name" value="PP2C_SIG"/>
    <property type="match status" value="1"/>
</dbReference>
<dbReference type="SMART" id="SM00332">
    <property type="entry name" value="PP2Cc"/>
    <property type="match status" value="1"/>
</dbReference>
<reference evidence="4" key="2">
    <citation type="submission" date="2020-09" db="EMBL/GenBank/DDBJ databases">
        <authorList>
            <person name="Sun Q."/>
            <person name="Ohkuma M."/>
        </authorList>
    </citation>
    <scope>NUCLEOTIDE SEQUENCE</scope>
    <source>
        <strain evidence="4">JCM 4122</strain>
    </source>
</reference>
<evidence type="ECO:0000256" key="1">
    <source>
        <dbReference type="ARBA" id="ARBA00023125"/>
    </source>
</evidence>
<dbReference type="PANTHER" id="PTHR30204">
    <property type="entry name" value="REDOX-CYCLING DRUG-SENSING TRANSCRIPTIONAL ACTIVATOR SOXR"/>
    <property type="match status" value="1"/>
</dbReference>
<evidence type="ECO:0000313" key="4">
    <source>
        <dbReference type="EMBL" id="GHF94665.1"/>
    </source>
</evidence>
<keyword evidence="1" id="KW-0238">DNA-binding</keyword>
<reference evidence="4" key="1">
    <citation type="journal article" date="2014" name="Int. J. Syst. Evol. Microbiol.">
        <title>Complete genome sequence of Corynebacterium casei LMG S-19264T (=DSM 44701T), isolated from a smear-ripened cheese.</title>
        <authorList>
            <consortium name="US DOE Joint Genome Institute (JGI-PGF)"/>
            <person name="Walter F."/>
            <person name="Albersmeier A."/>
            <person name="Kalinowski J."/>
            <person name="Ruckert C."/>
        </authorList>
    </citation>
    <scope>NUCLEOTIDE SEQUENCE</scope>
    <source>
        <strain evidence="4">JCM 4122</strain>
    </source>
</reference>
<dbReference type="Pfam" id="PF13411">
    <property type="entry name" value="MerR_1"/>
    <property type="match status" value="1"/>
</dbReference>
<dbReference type="GO" id="GO:0003677">
    <property type="term" value="F:DNA binding"/>
    <property type="evidence" value="ECO:0007669"/>
    <property type="project" value="UniProtKB-KW"/>
</dbReference>
<feature type="domain" description="HTH merR-type" evidence="2">
    <location>
        <begin position="23"/>
        <end position="93"/>
    </location>
</feature>
<dbReference type="CDD" id="cd01107">
    <property type="entry name" value="HTH_BmrR"/>
    <property type="match status" value="1"/>
</dbReference>
<dbReference type="PROSITE" id="PS51746">
    <property type="entry name" value="PPM_2"/>
    <property type="match status" value="1"/>
</dbReference>
<dbReference type="InterPro" id="IPR047057">
    <property type="entry name" value="MerR_fam"/>
</dbReference>
<evidence type="ECO:0008006" key="6">
    <source>
        <dbReference type="Google" id="ProtNLM"/>
    </source>
</evidence>
<dbReference type="PANTHER" id="PTHR30204:SF97">
    <property type="entry name" value="MERR FAMILY REGULATORY PROTEIN"/>
    <property type="match status" value="1"/>
</dbReference>
<dbReference type="SUPFAM" id="SSF81606">
    <property type="entry name" value="PP2C-like"/>
    <property type="match status" value="1"/>
</dbReference>
<dbReference type="EMBL" id="BNBE01000001">
    <property type="protein sequence ID" value="GHF94665.1"/>
    <property type="molecule type" value="Genomic_DNA"/>
</dbReference>
<evidence type="ECO:0000259" key="3">
    <source>
        <dbReference type="PROSITE" id="PS51746"/>
    </source>
</evidence>
<name>A0A919BK67_STRFL</name>
<accession>A0A919BK67</accession>
<dbReference type="InterPro" id="IPR009061">
    <property type="entry name" value="DNA-bd_dom_put_sf"/>
</dbReference>
<evidence type="ECO:0000313" key="5">
    <source>
        <dbReference type="Proteomes" id="UP000632849"/>
    </source>
</evidence>
<dbReference type="PROSITE" id="PS50937">
    <property type="entry name" value="HTH_MERR_2"/>
    <property type="match status" value="1"/>
</dbReference>
<comment type="caution">
    <text evidence="4">The sequence shown here is derived from an EMBL/GenBank/DDBJ whole genome shotgun (WGS) entry which is preliminary data.</text>
</comment>
<proteinExistence type="predicted"/>
<keyword evidence="5" id="KW-1185">Reference proteome</keyword>
<dbReference type="AlphaFoldDB" id="A0A919BK67"/>
<dbReference type="SUPFAM" id="SSF46955">
    <property type="entry name" value="Putative DNA-binding domain"/>
    <property type="match status" value="1"/>
</dbReference>
<sequence length="387" mass="39362">MTDAGDAVDATDVRVAPGTPGTTLTIGDFARATGLSAKALRRYDELGLLRPARVDPYNGYRHYAAAQTERARLIAWLRRIGMPLGEIGRVCALYEGDAAGAEAAARAIRAYWVSVEADTAARRDLADSLVARVKGNPTGMTTTTTTTTTTATDRPAYALTGATALLDPGLVRATQQDAAHASERLLAVADGYGPEGGRAARAAIGALAAVTAPARAGGGLDALEDGMRAAAGALAGLDGSGTTLTAALLAGGRLALLHVGDSRAYLLRDGRTRQLTRDDTVVQELVDAGGLDPEEAAARPDRALLLKALDGGGAVPVPSLAVHEVRPGDRLLLCTDGLSALVPPADLARALAAAPTPGAAAEALRALAHALGAPDNLSLTTAEVTPV</sequence>
<organism evidence="4 5">
    <name type="scientific">Streptomyces filamentosus</name>
    <name type="common">Streptomyces roseosporus</name>
    <dbReference type="NCBI Taxonomy" id="67294"/>
    <lineage>
        <taxon>Bacteria</taxon>
        <taxon>Bacillati</taxon>
        <taxon>Actinomycetota</taxon>
        <taxon>Actinomycetes</taxon>
        <taxon>Kitasatosporales</taxon>
        <taxon>Streptomycetaceae</taxon>
        <taxon>Streptomyces</taxon>
    </lineage>
</organism>
<dbReference type="Pfam" id="PF13672">
    <property type="entry name" value="PP2C_2"/>
    <property type="match status" value="1"/>
</dbReference>
<gene>
    <name evidence="4" type="ORF">GCM10017667_25950</name>
</gene>